<proteinExistence type="predicted"/>
<evidence type="ECO:0000256" key="2">
    <source>
        <dbReference type="ARBA" id="ARBA00022679"/>
    </source>
</evidence>
<dbReference type="PANTHER" id="PTHR12526:SF510">
    <property type="entry name" value="D-INOSITOL 3-PHOSPHATE GLYCOSYLTRANSFERASE"/>
    <property type="match status" value="1"/>
</dbReference>
<dbReference type="OrthoDB" id="503380at2"/>
<accession>B7JWJ4</accession>
<name>B7JWJ4_RIPO1</name>
<reference evidence="6" key="1">
    <citation type="journal article" date="2011" name="MBio">
        <title>Novel metabolic attributes of the genus Cyanothece, comprising a group of unicellular nitrogen-fixing Cyanobacteria.</title>
        <authorList>
            <person name="Bandyopadhyay A."/>
            <person name="Elvitigala T."/>
            <person name="Welsh E."/>
            <person name="Stockel J."/>
            <person name="Liberton M."/>
            <person name="Min H."/>
            <person name="Sherman L.A."/>
            <person name="Pakrasi H.B."/>
        </authorList>
    </citation>
    <scope>NUCLEOTIDE SEQUENCE [LARGE SCALE GENOMIC DNA]</scope>
    <source>
        <strain evidence="6">PCC 8801</strain>
    </source>
</reference>
<feature type="domain" description="Glycosyl transferase family 1" evidence="3">
    <location>
        <begin position="229"/>
        <end position="391"/>
    </location>
</feature>
<dbReference type="PANTHER" id="PTHR12526">
    <property type="entry name" value="GLYCOSYLTRANSFERASE"/>
    <property type="match status" value="1"/>
</dbReference>
<dbReference type="InterPro" id="IPR001296">
    <property type="entry name" value="Glyco_trans_1"/>
</dbReference>
<dbReference type="KEGG" id="cyp:PCC8801_4413"/>
<dbReference type="STRING" id="41431.PCC8801_4413"/>
<sequence>MLPFLTPSSPHSLIPSASNHPLNISLIVSDLSTKGAGRWGGAIRPFLLAQALQKLGHQVKLFGLGYDSDLPPITDDQLSVFCVRCPYYAGLGGTWRTLNQLLPKIDGDILYAVKLKPSSYGIALLKKYLSGRPLILDIDDWEMSWFGGDDWRYEFKLQGLVNDIFQANGVLKHPDHPLYLQWLEKLVGQADAITVHTEFIQQRFGGVYIPNGKDINLFNPQDYDAIKSRIKYGLENYKILMFPGAPRPYKGVEDVLIALEKLNRPDLRLAIVGGSPYDEYDKKLQENWGKWLIQLPRSPVNLMPEIVAAADIIVVPQRETGSTLAQFPLKLTDGMAMAKPILATKVGDIPKILGDTGYLVDPSSPDQLAEKIEWILNHLDEANIKGKQARERCSKDYSIDSMAKILEEVLSPFHKYTNIS</sequence>
<keyword evidence="6" id="KW-1185">Reference proteome</keyword>
<dbReference type="InterPro" id="IPR028098">
    <property type="entry name" value="Glyco_trans_4-like_N"/>
</dbReference>
<dbReference type="HOGENOM" id="CLU_686400_0_0_3"/>
<organism evidence="5 6">
    <name type="scientific">Rippkaea orientalis (strain PCC 8801 / RF-1)</name>
    <name type="common">Cyanothece sp. (strain PCC 8801)</name>
    <dbReference type="NCBI Taxonomy" id="41431"/>
    <lineage>
        <taxon>Bacteria</taxon>
        <taxon>Bacillati</taxon>
        <taxon>Cyanobacteriota</taxon>
        <taxon>Cyanophyceae</taxon>
        <taxon>Oscillatoriophycideae</taxon>
        <taxon>Chroococcales</taxon>
        <taxon>Aphanothecaceae</taxon>
        <taxon>Rippkaea</taxon>
        <taxon>Rippkaea orientalis</taxon>
    </lineage>
</organism>
<evidence type="ECO:0000259" key="3">
    <source>
        <dbReference type="Pfam" id="PF00534"/>
    </source>
</evidence>
<dbReference type="Pfam" id="PF13579">
    <property type="entry name" value="Glyco_trans_4_4"/>
    <property type="match status" value="1"/>
</dbReference>
<dbReference type="Pfam" id="PF00534">
    <property type="entry name" value="Glycos_transf_1"/>
    <property type="match status" value="1"/>
</dbReference>
<gene>
    <name evidence="5" type="ordered locus">PCC8801_4413</name>
</gene>
<dbReference type="EMBL" id="CP001287">
    <property type="protein sequence ID" value="ACK68335.1"/>
    <property type="molecule type" value="Genomic_DNA"/>
</dbReference>
<protein>
    <submittedName>
        <fullName evidence="5">Glycosyl transferase group 1</fullName>
    </submittedName>
</protein>
<feature type="domain" description="Glycosyltransferase subfamily 4-like N-terminal" evidence="4">
    <location>
        <begin position="48"/>
        <end position="212"/>
    </location>
</feature>
<dbReference type="SUPFAM" id="SSF53756">
    <property type="entry name" value="UDP-Glycosyltransferase/glycogen phosphorylase"/>
    <property type="match status" value="1"/>
</dbReference>
<dbReference type="CAZy" id="GT4">
    <property type="family name" value="Glycosyltransferase Family 4"/>
</dbReference>
<keyword evidence="2 5" id="KW-0808">Transferase</keyword>
<evidence type="ECO:0000313" key="5">
    <source>
        <dbReference type="EMBL" id="ACK68335.1"/>
    </source>
</evidence>
<dbReference type="AlphaFoldDB" id="B7JWJ4"/>
<dbReference type="Proteomes" id="UP000008204">
    <property type="component" value="Chromosome"/>
</dbReference>
<dbReference type="RefSeq" id="WP_015957428.1">
    <property type="nucleotide sequence ID" value="NC_011726.1"/>
</dbReference>
<dbReference type="eggNOG" id="COG0438">
    <property type="taxonomic scope" value="Bacteria"/>
</dbReference>
<evidence type="ECO:0000313" key="6">
    <source>
        <dbReference type="Proteomes" id="UP000008204"/>
    </source>
</evidence>
<keyword evidence="1" id="KW-0328">Glycosyltransferase</keyword>
<dbReference type="CDD" id="cd03801">
    <property type="entry name" value="GT4_PimA-like"/>
    <property type="match status" value="1"/>
</dbReference>
<evidence type="ECO:0000256" key="1">
    <source>
        <dbReference type="ARBA" id="ARBA00022676"/>
    </source>
</evidence>
<dbReference type="GO" id="GO:0016757">
    <property type="term" value="F:glycosyltransferase activity"/>
    <property type="evidence" value="ECO:0007669"/>
    <property type="project" value="UniProtKB-KW"/>
</dbReference>
<dbReference type="Gene3D" id="3.40.50.2000">
    <property type="entry name" value="Glycogen Phosphorylase B"/>
    <property type="match status" value="2"/>
</dbReference>
<evidence type="ECO:0000259" key="4">
    <source>
        <dbReference type="Pfam" id="PF13579"/>
    </source>
</evidence>